<dbReference type="EMBL" id="JAUTAL010000001">
    <property type="protein sequence ID" value="MDQ1097675.1"/>
    <property type="molecule type" value="Genomic_DNA"/>
</dbReference>
<reference evidence="2 3" key="1">
    <citation type="submission" date="2023-07" db="EMBL/GenBank/DDBJ databases">
        <title>Functional and genomic diversity of the sorghum phyllosphere microbiome.</title>
        <authorList>
            <person name="Shade A."/>
        </authorList>
    </citation>
    <scope>NUCLEOTIDE SEQUENCE [LARGE SCALE GENOMIC DNA]</scope>
    <source>
        <strain evidence="2 3">SORGH_AS_1064</strain>
    </source>
</reference>
<sequence length="84" mass="9881">MVIFRKWIYIKEPAQFRNAVSPFKRTPSGLNLLFLSLETVSVIILLRPYPAERIFQSKRVIIRFPVSYYRVVGIPVIGYPYIAY</sequence>
<keyword evidence="1" id="KW-1133">Transmembrane helix</keyword>
<evidence type="ECO:0000313" key="2">
    <source>
        <dbReference type="EMBL" id="MDQ1097675.1"/>
    </source>
</evidence>
<feature type="transmembrane region" description="Helical" evidence="1">
    <location>
        <begin position="61"/>
        <end position="82"/>
    </location>
</feature>
<name>A0ABU0TKV5_9FLAO</name>
<comment type="caution">
    <text evidence="2">The sequence shown here is derived from an EMBL/GenBank/DDBJ whole genome shotgun (WGS) entry which is preliminary data.</text>
</comment>
<protein>
    <submittedName>
        <fullName evidence="2">Membrane protein YesL</fullName>
    </submittedName>
</protein>
<dbReference type="Proteomes" id="UP001225072">
    <property type="component" value="Unassembled WGS sequence"/>
</dbReference>
<keyword evidence="1" id="KW-0812">Transmembrane</keyword>
<organism evidence="2 3">
    <name type="scientific">Chryseobacterium camelliae</name>
    <dbReference type="NCBI Taxonomy" id="1265445"/>
    <lineage>
        <taxon>Bacteria</taxon>
        <taxon>Pseudomonadati</taxon>
        <taxon>Bacteroidota</taxon>
        <taxon>Flavobacteriia</taxon>
        <taxon>Flavobacteriales</taxon>
        <taxon>Weeksellaceae</taxon>
        <taxon>Chryseobacterium group</taxon>
        <taxon>Chryseobacterium</taxon>
    </lineage>
</organism>
<keyword evidence="3" id="KW-1185">Reference proteome</keyword>
<evidence type="ECO:0000313" key="3">
    <source>
        <dbReference type="Proteomes" id="UP001225072"/>
    </source>
</evidence>
<accession>A0ABU0TKV5</accession>
<gene>
    <name evidence="2" type="ORF">QE404_002822</name>
</gene>
<evidence type="ECO:0000256" key="1">
    <source>
        <dbReference type="SAM" id="Phobius"/>
    </source>
</evidence>
<keyword evidence="1" id="KW-0472">Membrane</keyword>
<proteinExistence type="predicted"/>